<name>A0A5C1DJT5_9NEIS</name>
<proteinExistence type="predicted"/>
<evidence type="ECO:0000259" key="3">
    <source>
        <dbReference type="PROSITE" id="PS01124"/>
    </source>
</evidence>
<keyword evidence="2" id="KW-0804">Transcription</keyword>
<evidence type="ECO:0000313" key="5">
    <source>
        <dbReference type="Proteomes" id="UP000322079"/>
    </source>
</evidence>
<keyword evidence="5" id="KW-1185">Reference proteome</keyword>
<dbReference type="Gene3D" id="1.10.10.60">
    <property type="entry name" value="Homeodomain-like"/>
    <property type="match status" value="1"/>
</dbReference>
<dbReference type="GO" id="GO:0003700">
    <property type="term" value="F:DNA-binding transcription factor activity"/>
    <property type="evidence" value="ECO:0007669"/>
    <property type="project" value="InterPro"/>
</dbReference>
<evidence type="ECO:0000256" key="1">
    <source>
        <dbReference type="ARBA" id="ARBA00023015"/>
    </source>
</evidence>
<keyword evidence="1" id="KW-0805">Transcription regulation</keyword>
<organism evidence="4 5">
    <name type="scientific">Chromobacterium paludis</name>
    <dbReference type="NCBI Taxonomy" id="2605945"/>
    <lineage>
        <taxon>Bacteria</taxon>
        <taxon>Pseudomonadati</taxon>
        <taxon>Pseudomonadota</taxon>
        <taxon>Betaproteobacteria</taxon>
        <taxon>Neisseriales</taxon>
        <taxon>Chromobacteriaceae</taxon>
        <taxon>Chromobacterium</taxon>
    </lineage>
</organism>
<dbReference type="InterPro" id="IPR009057">
    <property type="entry name" value="Homeodomain-like_sf"/>
</dbReference>
<dbReference type="KEGG" id="chrm:FYK34_15325"/>
<dbReference type="SUPFAM" id="SSF46689">
    <property type="entry name" value="Homeodomain-like"/>
    <property type="match status" value="1"/>
</dbReference>
<feature type="domain" description="HTH araC/xylS-type" evidence="3">
    <location>
        <begin position="1"/>
        <end position="47"/>
    </location>
</feature>
<sequence length="56" mass="6063">MDRPRRAPREGKSIAEVAESVGYGSEAAFHSAFKRLVGQSTGGIDKRRGEPRECAS</sequence>
<evidence type="ECO:0000313" key="4">
    <source>
        <dbReference type="EMBL" id="QEL56833.1"/>
    </source>
</evidence>
<accession>A0A5C1DJT5</accession>
<protein>
    <submittedName>
        <fullName evidence="4">Helix-turn-helix transcriptional regulator</fullName>
    </submittedName>
</protein>
<dbReference type="AlphaFoldDB" id="A0A5C1DJT5"/>
<evidence type="ECO:0000256" key="2">
    <source>
        <dbReference type="ARBA" id="ARBA00023163"/>
    </source>
</evidence>
<dbReference type="PROSITE" id="PS01124">
    <property type="entry name" value="HTH_ARAC_FAMILY_2"/>
    <property type="match status" value="1"/>
</dbReference>
<gene>
    <name evidence="4" type="ORF">FYK34_15325</name>
</gene>
<dbReference type="InterPro" id="IPR018060">
    <property type="entry name" value="HTH_AraC"/>
</dbReference>
<reference evidence="4 5" key="1">
    <citation type="submission" date="2019-08" db="EMBL/GenBank/DDBJ databases">
        <title>Chromobacterium paludis, a novel bacterium isolated from a Maryland marsh pond.</title>
        <authorList>
            <person name="Blackburn M.B."/>
            <person name="Gundersen-Rindal D.E."/>
        </authorList>
    </citation>
    <scope>NUCLEOTIDE SEQUENCE [LARGE SCALE GENOMIC DNA]</scope>
    <source>
        <strain evidence="5">IIBBL 257-1</strain>
    </source>
</reference>
<dbReference type="Proteomes" id="UP000322079">
    <property type="component" value="Chromosome"/>
</dbReference>
<dbReference type="EMBL" id="CP043473">
    <property type="protein sequence ID" value="QEL56833.1"/>
    <property type="molecule type" value="Genomic_DNA"/>
</dbReference>
<dbReference type="GO" id="GO:0043565">
    <property type="term" value="F:sequence-specific DNA binding"/>
    <property type="evidence" value="ECO:0007669"/>
    <property type="project" value="InterPro"/>
</dbReference>